<dbReference type="PANTHER" id="PTHR45840">
    <property type="entry name" value="RHOMBOID-RELATED PROTEIN"/>
    <property type="match status" value="1"/>
</dbReference>
<dbReference type="AlphaFoldDB" id="A0A9P1IF64"/>
<dbReference type="InterPro" id="IPR022764">
    <property type="entry name" value="Peptidase_S54_rhomboid_dom"/>
</dbReference>
<dbReference type="InterPro" id="IPR035952">
    <property type="entry name" value="Rhomboid-like_sf"/>
</dbReference>
<keyword evidence="9" id="KW-1185">Reference proteome</keyword>
<evidence type="ECO:0000256" key="4">
    <source>
        <dbReference type="ARBA" id="ARBA00022989"/>
    </source>
</evidence>
<dbReference type="InterPro" id="IPR051739">
    <property type="entry name" value="Rhomboid_IM_Serine_Proteases"/>
</dbReference>
<feature type="domain" description="Peptidase S54 rhomboid" evidence="7">
    <location>
        <begin position="72"/>
        <end position="169"/>
    </location>
</feature>
<feature type="transmembrane region" description="Helical" evidence="6">
    <location>
        <begin position="181"/>
        <end position="202"/>
    </location>
</feature>
<sequence length="264" mass="30868">MDYTDDIYMTGHRRRPAAFWRYLSSLVLTTKQLSIASNGAPFFMILMIMIEIFYIIKHIESQHAASVLWSAHCALHLFVQIILGIPLEVAYGSSSVGFLYISSQCYSALIVSILENAYRCIGSDAACFALISLHCTNIVENWYNFTMKYTRLLIMFLMTFPIIIFYSHIETHIRQIEYGRYAAHPYHGILASCWIGFLFAHFWMHRDRERRQPWWRPMTVILLLLLYYIIFAQNLFGIVPKQTTTETPQNWSEHDKTVNRLLGD</sequence>
<dbReference type="Pfam" id="PF01694">
    <property type="entry name" value="Rhomboid"/>
    <property type="match status" value="1"/>
</dbReference>
<dbReference type="OrthoDB" id="418595at2759"/>
<comment type="caution">
    <text evidence="8">The sequence shown here is derived from an EMBL/GenBank/DDBJ whole genome shotgun (WGS) entry which is preliminary data.</text>
</comment>
<feature type="transmembrane region" description="Helical" evidence="6">
    <location>
        <begin position="214"/>
        <end position="231"/>
    </location>
</feature>
<keyword evidence="3 6" id="KW-0812">Transmembrane</keyword>
<evidence type="ECO:0000256" key="6">
    <source>
        <dbReference type="SAM" id="Phobius"/>
    </source>
</evidence>
<dbReference type="GO" id="GO:0004252">
    <property type="term" value="F:serine-type endopeptidase activity"/>
    <property type="evidence" value="ECO:0007669"/>
    <property type="project" value="InterPro"/>
</dbReference>
<accession>A0A9P1IF64</accession>
<keyword evidence="5 6" id="KW-0472">Membrane</keyword>
<evidence type="ECO:0000256" key="3">
    <source>
        <dbReference type="ARBA" id="ARBA00022692"/>
    </source>
</evidence>
<dbReference type="GO" id="GO:0016020">
    <property type="term" value="C:membrane"/>
    <property type="evidence" value="ECO:0007669"/>
    <property type="project" value="UniProtKB-SubCell"/>
</dbReference>
<organism evidence="8 9">
    <name type="scientific">Caenorhabditis angaria</name>
    <dbReference type="NCBI Taxonomy" id="860376"/>
    <lineage>
        <taxon>Eukaryota</taxon>
        <taxon>Metazoa</taxon>
        <taxon>Ecdysozoa</taxon>
        <taxon>Nematoda</taxon>
        <taxon>Chromadorea</taxon>
        <taxon>Rhabditida</taxon>
        <taxon>Rhabditina</taxon>
        <taxon>Rhabditomorpha</taxon>
        <taxon>Rhabditoidea</taxon>
        <taxon>Rhabditidae</taxon>
        <taxon>Peloderinae</taxon>
        <taxon>Caenorhabditis</taxon>
    </lineage>
</organism>
<dbReference type="Proteomes" id="UP001152747">
    <property type="component" value="Unassembled WGS sequence"/>
</dbReference>
<evidence type="ECO:0000256" key="2">
    <source>
        <dbReference type="ARBA" id="ARBA00009045"/>
    </source>
</evidence>
<protein>
    <recommendedName>
        <fullName evidence="7">Peptidase S54 rhomboid domain-containing protein</fullName>
    </recommendedName>
</protein>
<evidence type="ECO:0000256" key="5">
    <source>
        <dbReference type="ARBA" id="ARBA00023136"/>
    </source>
</evidence>
<comment type="similarity">
    <text evidence="2">Belongs to the peptidase S54 family.</text>
</comment>
<dbReference type="EMBL" id="CANHGI010000002">
    <property type="protein sequence ID" value="CAI5442092.1"/>
    <property type="molecule type" value="Genomic_DNA"/>
</dbReference>
<feature type="transmembrane region" description="Helical" evidence="6">
    <location>
        <begin position="35"/>
        <end position="55"/>
    </location>
</feature>
<evidence type="ECO:0000313" key="9">
    <source>
        <dbReference type="Proteomes" id="UP001152747"/>
    </source>
</evidence>
<comment type="subcellular location">
    <subcellularLocation>
        <location evidence="1">Membrane</location>
        <topology evidence="1">Multi-pass membrane protein</topology>
    </subcellularLocation>
</comment>
<evidence type="ECO:0000259" key="7">
    <source>
        <dbReference type="Pfam" id="PF01694"/>
    </source>
</evidence>
<proteinExistence type="inferred from homology"/>
<keyword evidence="4 6" id="KW-1133">Transmembrane helix</keyword>
<gene>
    <name evidence="8" type="ORF">CAMP_LOCUS4729</name>
</gene>
<dbReference type="PANTHER" id="PTHR45840:SF2">
    <property type="entry name" value="PROTEIN RHOMBOID-RELATED"/>
    <property type="match status" value="1"/>
</dbReference>
<name>A0A9P1IF64_9PELO</name>
<feature type="transmembrane region" description="Helical" evidence="6">
    <location>
        <begin position="67"/>
        <end position="85"/>
    </location>
</feature>
<feature type="transmembrane region" description="Helical" evidence="6">
    <location>
        <begin position="149"/>
        <end position="169"/>
    </location>
</feature>
<dbReference type="SUPFAM" id="SSF144091">
    <property type="entry name" value="Rhomboid-like"/>
    <property type="match status" value="1"/>
</dbReference>
<evidence type="ECO:0000313" key="8">
    <source>
        <dbReference type="EMBL" id="CAI5442092.1"/>
    </source>
</evidence>
<evidence type="ECO:0000256" key="1">
    <source>
        <dbReference type="ARBA" id="ARBA00004141"/>
    </source>
</evidence>
<reference evidence="8" key="1">
    <citation type="submission" date="2022-11" db="EMBL/GenBank/DDBJ databases">
        <authorList>
            <person name="Kikuchi T."/>
        </authorList>
    </citation>
    <scope>NUCLEOTIDE SEQUENCE</scope>
    <source>
        <strain evidence="8">PS1010</strain>
    </source>
</reference>